<comment type="similarity">
    <text evidence="2">Belongs to the GerABKC lipoprotein family.</text>
</comment>
<dbReference type="Pfam" id="PF25198">
    <property type="entry name" value="Spore_GerAC_N"/>
    <property type="match status" value="1"/>
</dbReference>
<feature type="domain" description="Spore germination GerAC-like C-terminal" evidence="8">
    <location>
        <begin position="198"/>
        <end position="353"/>
    </location>
</feature>
<keyword evidence="3" id="KW-0309">Germination</keyword>
<evidence type="ECO:0000256" key="1">
    <source>
        <dbReference type="ARBA" id="ARBA00004635"/>
    </source>
</evidence>
<accession>A0A1M6M587</accession>
<evidence type="ECO:0000259" key="8">
    <source>
        <dbReference type="Pfam" id="PF05504"/>
    </source>
</evidence>
<sequence length="356" mass="38245">MKQLKFALIALLPLLLTGCWDGRDPEDRAYVITMGIDKGEDGLLVTFAPAKTTEGNAQSVYRVKGDTLTAAVADADSRSSREVYLGQLRTVVFGKSLLADKAAFEAVLEELERGNALSEKVMVLGTENAADACVNAIAEADSSTGLFLWDFYKNTAQEVAVTRGMDLDMLLTELGEQGGSTVLPRIEKTEEGLSLDGGIALADGAYAFSLPAAEEQAHLLLLGEGSGAVIEGNWNGTVLPLEIRKDKVSFDFAKTAEGLSCQVNVKVSGALTGSGGQSLLDGNTRRELENFFGDIIKTDLENTIKRAKETTAGDVFGLWAECQRQALEVAKLGENWQDLQVLVNCEVKLQDTGRTR</sequence>
<evidence type="ECO:0000256" key="7">
    <source>
        <dbReference type="ARBA" id="ARBA00023288"/>
    </source>
</evidence>
<gene>
    <name evidence="10" type="ORF">SAMN02745138_00487</name>
</gene>
<dbReference type="RefSeq" id="WP_072848784.1">
    <property type="nucleotide sequence ID" value="NZ_FRAH01000006.1"/>
</dbReference>
<keyword evidence="5" id="KW-0472">Membrane</keyword>
<evidence type="ECO:0000313" key="10">
    <source>
        <dbReference type="EMBL" id="SHJ78602.1"/>
    </source>
</evidence>
<name>A0A1M6M587_9FIRM</name>
<dbReference type="Pfam" id="PF05504">
    <property type="entry name" value="Spore_GerAC"/>
    <property type="match status" value="1"/>
</dbReference>
<dbReference type="Gene3D" id="3.30.300.210">
    <property type="entry name" value="Nutrient germinant receptor protein C, domain 3"/>
    <property type="match status" value="1"/>
</dbReference>
<organism evidence="10 11">
    <name type="scientific">Anaerotignum lactatifermentans DSM 14214</name>
    <dbReference type="NCBI Taxonomy" id="1121323"/>
    <lineage>
        <taxon>Bacteria</taxon>
        <taxon>Bacillati</taxon>
        <taxon>Bacillota</taxon>
        <taxon>Clostridia</taxon>
        <taxon>Lachnospirales</taxon>
        <taxon>Anaerotignaceae</taxon>
        <taxon>Anaerotignum</taxon>
    </lineage>
</organism>
<dbReference type="EMBL" id="FRAH01000006">
    <property type="protein sequence ID" value="SHJ78602.1"/>
    <property type="molecule type" value="Genomic_DNA"/>
</dbReference>
<dbReference type="Proteomes" id="UP000183975">
    <property type="component" value="Unassembled WGS sequence"/>
</dbReference>
<dbReference type="AlphaFoldDB" id="A0A1M6M587"/>
<proteinExistence type="inferred from homology"/>
<protein>
    <submittedName>
        <fullName evidence="10">Germination protein, Ger(X)C family</fullName>
    </submittedName>
</protein>
<keyword evidence="11" id="KW-1185">Reference proteome</keyword>
<dbReference type="InterPro" id="IPR046953">
    <property type="entry name" value="Spore_GerAC-like_C"/>
</dbReference>
<evidence type="ECO:0000256" key="4">
    <source>
        <dbReference type="ARBA" id="ARBA00022729"/>
    </source>
</evidence>
<keyword evidence="6" id="KW-0564">Palmitate</keyword>
<evidence type="ECO:0000259" key="9">
    <source>
        <dbReference type="Pfam" id="PF25198"/>
    </source>
</evidence>
<keyword evidence="4" id="KW-0732">Signal</keyword>
<evidence type="ECO:0000256" key="5">
    <source>
        <dbReference type="ARBA" id="ARBA00023136"/>
    </source>
</evidence>
<dbReference type="GO" id="GO:0016020">
    <property type="term" value="C:membrane"/>
    <property type="evidence" value="ECO:0007669"/>
    <property type="project" value="UniProtKB-SubCell"/>
</dbReference>
<evidence type="ECO:0000256" key="2">
    <source>
        <dbReference type="ARBA" id="ARBA00007886"/>
    </source>
</evidence>
<dbReference type="PANTHER" id="PTHR35789">
    <property type="entry name" value="SPORE GERMINATION PROTEIN B3"/>
    <property type="match status" value="1"/>
</dbReference>
<dbReference type="OrthoDB" id="2569624at2"/>
<dbReference type="InterPro" id="IPR008844">
    <property type="entry name" value="Spore_GerAC-like"/>
</dbReference>
<dbReference type="PANTHER" id="PTHR35789:SF1">
    <property type="entry name" value="SPORE GERMINATION PROTEIN B3"/>
    <property type="match status" value="1"/>
</dbReference>
<dbReference type="GO" id="GO:0009847">
    <property type="term" value="P:spore germination"/>
    <property type="evidence" value="ECO:0007669"/>
    <property type="project" value="InterPro"/>
</dbReference>
<evidence type="ECO:0000313" key="11">
    <source>
        <dbReference type="Proteomes" id="UP000183975"/>
    </source>
</evidence>
<dbReference type="PROSITE" id="PS51257">
    <property type="entry name" value="PROKAR_LIPOPROTEIN"/>
    <property type="match status" value="1"/>
</dbReference>
<reference evidence="10 11" key="1">
    <citation type="submission" date="2016-11" db="EMBL/GenBank/DDBJ databases">
        <authorList>
            <person name="Jaros S."/>
            <person name="Januszkiewicz K."/>
            <person name="Wedrychowicz H."/>
        </authorList>
    </citation>
    <scope>NUCLEOTIDE SEQUENCE [LARGE SCALE GENOMIC DNA]</scope>
    <source>
        <strain evidence="10 11">DSM 14214</strain>
    </source>
</reference>
<dbReference type="InterPro" id="IPR038501">
    <property type="entry name" value="Spore_GerAC_C_sf"/>
</dbReference>
<dbReference type="InterPro" id="IPR057336">
    <property type="entry name" value="GerAC_N"/>
</dbReference>
<keyword evidence="7" id="KW-0449">Lipoprotein</keyword>
<evidence type="ECO:0000256" key="3">
    <source>
        <dbReference type="ARBA" id="ARBA00022544"/>
    </source>
</evidence>
<comment type="subcellular location">
    <subcellularLocation>
        <location evidence="1">Membrane</location>
        <topology evidence="1">Lipid-anchor</topology>
    </subcellularLocation>
</comment>
<dbReference type="NCBIfam" id="TIGR02887">
    <property type="entry name" value="spore_ger_x_C"/>
    <property type="match status" value="1"/>
</dbReference>
<feature type="domain" description="Spore germination protein N-terminal" evidence="9">
    <location>
        <begin position="21"/>
        <end position="187"/>
    </location>
</feature>
<evidence type="ECO:0000256" key="6">
    <source>
        <dbReference type="ARBA" id="ARBA00023139"/>
    </source>
</evidence>